<dbReference type="InterPro" id="IPR021042">
    <property type="entry name" value="Herpes_UL139_cytomegalovirus"/>
</dbReference>
<proteinExistence type="predicted"/>
<dbReference type="AlphaFoldDB" id="A0A9Q1KUR2"/>
<comment type="caution">
    <text evidence="2">The sequence shown here is derived from an EMBL/GenBank/DDBJ whole genome shotgun (WGS) entry which is preliminary data.</text>
</comment>
<evidence type="ECO:0000256" key="1">
    <source>
        <dbReference type="SAM" id="MobiDB-lite"/>
    </source>
</evidence>
<dbReference type="Pfam" id="PF12507">
    <property type="entry name" value="HCMV_UL139"/>
    <property type="match status" value="1"/>
</dbReference>
<evidence type="ECO:0000313" key="3">
    <source>
        <dbReference type="Proteomes" id="UP001153076"/>
    </source>
</evidence>
<protein>
    <submittedName>
        <fullName evidence="2">Uncharacterized protein</fullName>
    </submittedName>
</protein>
<feature type="compositionally biased region" description="Basic and acidic residues" evidence="1">
    <location>
        <begin position="194"/>
        <end position="204"/>
    </location>
</feature>
<accession>A0A9Q1KUR2</accession>
<gene>
    <name evidence="2" type="ORF">Cgig2_029280</name>
</gene>
<feature type="region of interest" description="Disordered" evidence="1">
    <location>
        <begin position="183"/>
        <end position="242"/>
    </location>
</feature>
<dbReference type="EMBL" id="JAKOGI010000018">
    <property type="protein sequence ID" value="KAJ8449918.1"/>
    <property type="molecule type" value="Genomic_DNA"/>
</dbReference>
<dbReference type="Proteomes" id="UP001153076">
    <property type="component" value="Unassembled WGS sequence"/>
</dbReference>
<sequence length="242" mass="27533">MENTRNQRLSLLQEEKLLQKNKSLLLSAKLAHIGSLEQRCLLLDHQLASQNFKISSIKSEIGFLERKYQNLAQQFRVEVEELEQMDEKRESYYSCKCSEMEEFKKAAERFAVEIRKRVEELRRRRDQLKSVCKDLQKSSIEADNLKVKAAEIRKAELLAMKEKAISDLESNKQLRAELEKQLQKAMDSGGSGTVKKDNIPDSTKRKQNQVLKSALNTILKGKSPSSGQGSSSSSSSSRVAPQ</sequence>
<dbReference type="OrthoDB" id="1903594at2759"/>
<evidence type="ECO:0000313" key="2">
    <source>
        <dbReference type="EMBL" id="KAJ8449918.1"/>
    </source>
</evidence>
<feature type="compositionally biased region" description="Low complexity" evidence="1">
    <location>
        <begin position="223"/>
        <end position="242"/>
    </location>
</feature>
<reference evidence="2" key="1">
    <citation type="submission" date="2022-04" db="EMBL/GenBank/DDBJ databases">
        <title>Carnegiea gigantea Genome sequencing and assembly v2.</title>
        <authorList>
            <person name="Copetti D."/>
            <person name="Sanderson M.J."/>
            <person name="Burquez A."/>
            <person name="Wojciechowski M.F."/>
        </authorList>
    </citation>
    <scope>NUCLEOTIDE SEQUENCE</scope>
    <source>
        <strain evidence="2">SGP5-SGP5p</strain>
        <tissue evidence="2">Aerial part</tissue>
    </source>
</reference>
<dbReference type="PANTHER" id="PTHR37214:SF2">
    <property type="entry name" value="CYTOMEGALOVIRUS UL139 PROTEIN"/>
    <property type="match status" value="1"/>
</dbReference>
<keyword evidence="3" id="KW-1185">Reference proteome</keyword>
<dbReference type="PANTHER" id="PTHR37214">
    <property type="entry name" value="CYTOMEGALOVIRUS UL139 PROTEIN"/>
    <property type="match status" value="1"/>
</dbReference>
<organism evidence="2 3">
    <name type="scientific">Carnegiea gigantea</name>
    <dbReference type="NCBI Taxonomy" id="171969"/>
    <lineage>
        <taxon>Eukaryota</taxon>
        <taxon>Viridiplantae</taxon>
        <taxon>Streptophyta</taxon>
        <taxon>Embryophyta</taxon>
        <taxon>Tracheophyta</taxon>
        <taxon>Spermatophyta</taxon>
        <taxon>Magnoliopsida</taxon>
        <taxon>eudicotyledons</taxon>
        <taxon>Gunneridae</taxon>
        <taxon>Pentapetalae</taxon>
        <taxon>Caryophyllales</taxon>
        <taxon>Cactineae</taxon>
        <taxon>Cactaceae</taxon>
        <taxon>Cactoideae</taxon>
        <taxon>Echinocereeae</taxon>
        <taxon>Carnegiea</taxon>
    </lineage>
</organism>
<name>A0A9Q1KUR2_9CARY</name>